<accession>A0AAV0AZ83</accession>
<dbReference type="EMBL" id="CALTRL010002483">
    <property type="protein sequence ID" value="CAH7675840.1"/>
    <property type="molecule type" value="Genomic_DNA"/>
</dbReference>
<comment type="caution">
    <text evidence="1">The sequence shown here is derived from an EMBL/GenBank/DDBJ whole genome shotgun (WGS) entry which is preliminary data.</text>
</comment>
<dbReference type="Proteomes" id="UP001153365">
    <property type="component" value="Unassembled WGS sequence"/>
</dbReference>
<name>A0AAV0AZ83_PHAPC</name>
<evidence type="ECO:0000313" key="1">
    <source>
        <dbReference type="EMBL" id="CAH7675840.1"/>
    </source>
</evidence>
<sequence>MYQFRYNERKERMINKRKGKGKLFDERKAEGGRRVGEQDELKKLVCTVFEQQGRYKLDGGQLL</sequence>
<dbReference type="AlphaFoldDB" id="A0AAV0AZ83"/>
<proteinExistence type="predicted"/>
<protein>
    <submittedName>
        <fullName evidence="1">Uncharacterized protein</fullName>
    </submittedName>
</protein>
<organism evidence="1 2">
    <name type="scientific">Phakopsora pachyrhizi</name>
    <name type="common">Asian soybean rust disease fungus</name>
    <dbReference type="NCBI Taxonomy" id="170000"/>
    <lineage>
        <taxon>Eukaryota</taxon>
        <taxon>Fungi</taxon>
        <taxon>Dikarya</taxon>
        <taxon>Basidiomycota</taxon>
        <taxon>Pucciniomycotina</taxon>
        <taxon>Pucciniomycetes</taxon>
        <taxon>Pucciniales</taxon>
        <taxon>Phakopsoraceae</taxon>
        <taxon>Phakopsora</taxon>
    </lineage>
</organism>
<keyword evidence="2" id="KW-1185">Reference proteome</keyword>
<evidence type="ECO:0000313" key="2">
    <source>
        <dbReference type="Proteomes" id="UP001153365"/>
    </source>
</evidence>
<reference evidence="1" key="1">
    <citation type="submission" date="2022-06" db="EMBL/GenBank/DDBJ databases">
        <authorList>
            <consortium name="SYNGENTA / RWTH Aachen University"/>
        </authorList>
    </citation>
    <scope>NUCLEOTIDE SEQUENCE</scope>
</reference>
<gene>
    <name evidence="1" type="ORF">PPACK8108_LOCUS10915</name>
</gene>